<dbReference type="Proteomes" id="UP000249375">
    <property type="component" value="Chromosome"/>
</dbReference>
<evidence type="ECO:0000313" key="2">
    <source>
        <dbReference type="Proteomes" id="UP000249375"/>
    </source>
</evidence>
<name>A0A5P8E8R7_9BACT</name>
<proteinExistence type="predicted"/>
<evidence type="ECO:0000313" key="1">
    <source>
        <dbReference type="EMBL" id="QFQ13338.1"/>
    </source>
</evidence>
<keyword evidence="2" id="KW-1185">Reference proteome</keyword>
<reference evidence="1 2" key="1">
    <citation type="submission" date="2018-11" db="EMBL/GenBank/DDBJ databases">
        <authorList>
            <person name="Na S.W."/>
            <person name="Baik M."/>
        </authorList>
    </citation>
    <scope>NUCLEOTIDE SEQUENCE [LARGE SCALE GENOMIC DNA]</scope>
    <source>
        <strain evidence="1 2">E39</strain>
    </source>
</reference>
<gene>
    <name evidence="1" type="ORF">C7Y71_010140</name>
</gene>
<dbReference type="EMBL" id="CP033459">
    <property type="protein sequence ID" value="QFQ13338.1"/>
    <property type="molecule type" value="Genomic_DNA"/>
</dbReference>
<organism evidence="1 2">
    <name type="scientific">Pseudoprevotella muciniphila</name>
    <dbReference type="NCBI Taxonomy" id="2133944"/>
    <lineage>
        <taxon>Bacteria</taxon>
        <taxon>Pseudomonadati</taxon>
        <taxon>Bacteroidota</taxon>
        <taxon>Bacteroidia</taxon>
        <taxon>Bacteroidales</taxon>
        <taxon>Prevotellaceae</taxon>
        <taxon>Pseudoprevotella</taxon>
    </lineage>
</organism>
<protein>
    <submittedName>
        <fullName evidence="1">Uncharacterized protein</fullName>
    </submittedName>
</protein>
<dbReference type="KEGG" id="alq:C7Y71_010140"/>
<sequence length="2165" mass="237905">MPNGHRTTTADIQTSFCNIKQLRSLYSNLKNNYCFMKRITLLFVFLLSWLVVPVSAQTYAITPGTRVALSDLVVGNNYVIFSTAVNSSDLSALSWAGYVYDTGSAFKMRRPGELPKDHTSASDEVWTLMAKEGSTVTFKNVSTGRYISSNTSSPLSSEEASVKFYEYSSLPSGVNKTGSDVSSVSDDGTSSINCANGDLSGTNVYGIVNTDETKGLKMVPGTSVVEYGSFCYPFTVYQASELATVTFNYVKDGVTYYTTTDNSVSLGDTYTFLVPNAYKGYAITSATDGTNTATVGNNLSFTTTSGGNTITVTLGQQNSIRDFKEITTDLTLTEITSIDNISEGQQIVMQINRGGTWAYMMWDGNGQIGKMPNMNGFEGNVFTITKAVANGDAKTVQIMGETGSYFPDLTNVANTSVITLGTAADYTLSKNSDGYFHLKNGSKGVDNNGGFGLAKISVWNYEETGQNQQIRIYEVTKGMPNLSVSSIPTDVLGNPVTNGGRYAIRVPALGNNPSLGITQPYRYLTSSTSSEKISNSTVTYDDAMLWTLSYSSQGLIIKANKNGKYVSYDLYDYSNTNDKNFLTATTSDAAEVWFPASDTRSPYSGYSLKTTSGNMVSTYLSQNSASYSTVGYYPSLHNGTLFQFVPVYDVNFVDENGDPVSTTLNGVASAAGEFVVPHRGYYTYSTVIFPELTGITTLENTYFDINGTEWDFQGLCDALAKVTGNMTITVKTNQIDYTATGALTRINDKNDDKVVTGSRYFLKMRQNASGTTDAEIDANVAYQTKNASGQIAPLAWNGDVAQTWHPYGTLKNIVLKNGDNAYLKVVDYPTSGIGYGTSFGFDVTLANATPFSAWPCDATLLRYYLTTSKLDGSIYQYTSDVVNSANTAGLNTEIVTTDVGEKIQFVPAIKLSFVVKDANGDEMTDASITYNGVTFDNTTMKAIYVEKGKGFSSLTITEVSGDNIGTHNFDAGYYTYLVGSANMKPNRLSGTISTLTGDATIYIQRKALTGYEVEGLRDVNGEVVQSNQIYRLQLVARTNTSKQQNSQDYYLTQVHNSDSLMASNAIIGNGKQHWYAQPSTTAGKIQLFAANETGYVGNSADATGNAYGEAAVVANALDFAYTSVGDESSNEWVYTLKASVNGADTYLGNPTGVNKKIGFWQSGGNICQFSFIPIGLAYGVFGQEITNGKYRIELPGRATNTSGPVTLTMNGGVGQAANLSDREQYYLNPQRMEDYRRYYWLSEIDDNVKYRNDSTQVWEFEFNGIAGVWIKNINGKYLKAESFEAGARMITDTVSRRENATLWAIRPVAISGKTNTYNLIAANDTIDTPTNWYLSNNGGGNNNMGFYNSATDGGYYFTFTPVRKISRAEAYSQGIVNGYGYTCYGLGYKNMTYAPGDNRDSIQGYMLPENLWLPYNPMSNSFSTVTFHQPDLIGYNYDKGITEPNHSDHVIRYTCYEIDNYPIESSDAPTMVNGQWTFDENTHWYAITVRACDGDANPYVMRQDFWRYDQLSDINTPFCDRYLWCFVGDSISGYLVYNKAEGAGRYMGSVNEDHIATTGIHNITWLPNDNSDAVKLYSKHLFQITQHTQSGHYMLMDRYSNLSFDAYNTGPHYGFSNYWHSRHQSNGAYIKNVLGTEEWTGGQTFQAASYEPSIYHVGGSFYARTMTFPRLTDIYKQTFTPAYFNGFVGFVGMHENTDSVDLNFRRLNANLASIGTVNPADYNTTAAFKAALAHAQSDSLAAYDIFLENLYENGVKYDEHKAYRLVNEKTGQWLSVSGDNNDGPITLKGVANFSEDTDPGSLWKFIEVDDAHPADNHTMNNKIYKMHNIYRSANLNIANDGTITLVREPYANRSSYGHDSGIGTNIDFVNDMVYMQSWGEFVFKPAAAPITGSGTGLLLSSTESNSFSTGYDLGDNDVAARWFMKGFSLDSISLTMPTTGSSEASQVYSSAVDPDHDFTWPYEHGLSAWRMTWRHADVIRGQKITPNTSTDRPFIHAGTGILFRGPKGVKFPLLPCSSTTAISSLLVSPDETVEKDTIEGVPGFKLPAGSGFVIDYANSEDVVRCCLIGSAGYTSSNYIALDDGYVFLPKTKPYIPNDGDHYGSENYTLELEDEFGNVTKIGTVDTNGNVNLNDDNAFIDLQGRRVTQPVKGQIYIHKGQKIYFK</sequence>
<accession>A0A5P8E8R7</accession>